<dbReference type="CDD" id="cd18809">
    <property type="entry name" value="SF1_C_RecD"/>
    <property type="match status" value="1"/>
</dbReference>
<name>A0ABP8CIW5_9FLAO</name>
<dbReference type="InterPro" id="IPR010997">
    <property type="entry name" value="HRDC-like_sf"/>
</dbReference>
<evidence type="ECO:0000313" key="3">
    <source>
        <dbReference type="Proteomes" id="UP001501682"/>
    </source>
</evidence>
<dbReference type="InterPro" id="IPR003593">
    <property type="entry name" value="AAA+_ATPase"/>
</dbReference>
<dbReference type="SUPFAM" id="SSF52540">
    <property type="entry name" value="P-loop containing nucleoside triphosphate hydrolases"/>
    <property type="match status" value="2"/>
</dbReference>
<evidence type="ECO:0000313" key="2">
    <source>
        <dbReference type="EMBL" id="GAA4239892.1"/>
    </source>
</evidence>
<protein>
    <submittedName>
        <fullName evidence="2">Helix-turn-helix domain-containing protein</fullName>
    </submittedName>
</protein>
<dbReference type="PROSITE" id="PS50967">
    <property type="entry name" value="HRDC"/>
    <property type="match status" value="1"/>
</dbReference>
<dbReference type="PANTHER" id="PTHR47642">
    <property type="entry name" value="ATP-DEPENDENT DNA HELICASE"/>
    <property type="match status" value="1"/>
</dbReference>
<keyword evidence="3" id="KW-1185">Reference proteome</keyword>
<dbReference type="RefSeq" id="WP_344711720.1">
    <property type="nucleotide sequence ID" value="NZ_BAABCB010000002.1"/>
</dbReference>
<dbReference type="InterPro" id="IPR051055">
    <property type="entry name" value="PIF1_helicase"/>
</dbReference>
<dbReference type="InterPro" id="IPR044876">
    <property type="entry name" value="HRDC_dom_sf"/>
</dbReference>
<dbReference type="Gene3D" id="3.40.50.300">
    <property type="entry name" value="P-loop containing nucleotide triphosphate hydrolases"/>
    <property type="match status" value="2"/>
</dbReference>
<dbReference type="EMBL" id="BAABCB010000002">
    <property type="protein sequence ID" value="GAA4239892.1"/>
    <property type="molecule type" value="Genomic_DNA"/>
</dbReference>
<dbReference type="Pfam" id="PF14493">
    <property type="entry name" value="HTH_40"/>
    <property type="match status" value="1"/>
</dbReference>
<sequence>MKENLELDLAWKFVNNTNRNVFLTGKAGTGKTTFLHKLKLQGNKRMVIVAPTGVAAINAKGVTIHSFFQMPFGPILPNDEMSSSSFKRKFSKTKIDIIKSLDLLVIDEISMVRADLLDGIDKTLRRYKDRNKVFGGVQLLMIGDLQQLSPVIKDHEWRLLQPFYKNAFFFSSISYQNCNPITIELKHIYRQENPLFINILNEIRNNNLSIALAEELNKRFLPDFEPNEDDGYVSLTTHNNKARQTNLVELDKLKGKTWTYKAIIEGTFPEHSFPNKETLELKVGAQVMFIKNDSSQEKRYFNGKIGKVILLEKDEVIVHCPDDDFNITTKLETWENIKYTVDADTKAISEDKIGSFTQIPLRLAWSITIHKSQGLTFEKAIIDAQGAFAHGQTYVALSRCKSLEGLVLKSKIESNQIISDYNVIEFNKKAEENQPNDSILLESKRNYQLDLISEVFNFYGFIYPANRVLDIYYKNRGSIEGTIEAPIITIKDSVTNLLKISNGFKSQLQTLVNLKDIPELSEVVQQRFKKALGYFKDQTTSTIEAPLKGVNFSTDNKAIQKDIDKQLDTLEELLETKLSYFEGLTDGFNTDTFLSLRAKSVFLGKEKPKKQRKTIIDGTTNVELFELLRELRNQIAKREGLVHFQIFTQKSLYAMCELLPTSKQELKEVHGMGKTRIEKYGADILKVITDYCNENDIETSNDHSVFDELKPKKRKGDTKKISLDLFKSGKSIDQIALERELNSNTIFGHLADFIASGEVKITDLMSSTHYKELKAIIPTLTFENLSDLKHQIDDKYSYGELRLVLQELKS</sequence>
<dbReference type="SMART" id="SM00382">
    <property type="entry name" value="AAA"/>
    <property type="match status" value="1"/>
</dbReference>
<evidence type="ECO:0000259" key="1">
    <source>
        <dbReference type="PROSITE" id="PS50967"/>
    </source>
</evidence>
<accession>A0ABP8CIW5</accession>
<comment type="caution">
    <text evidence="2">The sequence shown here is derived from an EMBL/GenBank/DDBJ whole genome shotgun (WGS) entry which is preliminary data.</text>
</comment>
<gene>
    <name evidence="2" type="ORF">GCM10022292_00130</name>
</gene>
<dbReference type="SUPFAM" id="SSF47819">
    <property type="entry name" value="HRDC-like"/>
    <property type="match status" value="1"/>
</dbReference>
<proteinExistence type="predicted"/>
<dbReference type="SMART" id="SM00341">
    <property type="entry name" value="HRDC"/>
    <property type="match status" value="1"/>
</dbReference>
<feature type="domain" description="HRDC" evidence="1">
    <location>
        <begin position="618"/>
        <end position="698"/>
    </location>
</feature>
<dbReference type="InterPro" id="IPR027417">
    <property type="entry name" value="P-loop_NTPase"/>
</dbReference>
<dbReference type="Pfam" id="PF05970">
    <property type="entry name" value="PIF1"/>
    <property type="match status" value="1"/>
</dbReference>
<dbReference type="Gene3D" id="1.10.150.80">
    <property type="entry name" value="HRDC domain"/>
    <property type="match status" value="1"/>
</dbReference>
<organism evidence="2 3">
    <name type="scientific">Winogradskyella damuponensis</name>
    <dbReference type="NCBI Taxonomy" id="943939"/>
    <lineage>
        <taxon>Bacteria</taxon>
        <taxon>Pseudomonadati</taxon>
        <taxon>Bacteroidota</taxon>
        <taxon>Flavobacteriia</taxon>
        <taxon>Flavobacteriales</taxon>
        <taxon>Flavobacteriaceae</taxon>
        <taxon>Winogradskyella</taxon>
    </lineage>
</organism>
<dbReference type="InterPro" id="IPR010285">
    <property type="entry name" value="DNA_helicase_pif1-like_DEAD"/>
</dbReference>
<dbReference type="InterPro" id="IPR029491">
    <property type="entry name" value="Helicase_HTH"/>
</dbReference>
<dbReference type="InterPro" id="IPR002121">
    <property type="entry name" value="HRDC_dom"/>
</dbReference>
<dbReference type="Pfam" id="PF00570">
    <property type="entry name" value="HRDC"/>
    <property type="match status" value="1"/>
</dbReference>
<reference evidence="3" key="1">
    <citation type="journal article" date="2019" name="Int. J. Syst. Evol. Microbiol.">
        <title>The Global Catalogue of Microorganisms (GCM) 10K type strain sequencing project: providing services to taxonomists for standard genome sequencing and annotation.</title>
        <authorList>
            <consortium name="The Broad Institute Genomics Platform"/>
            <consortium name="The Broad Institute Genome Sequencing Center for Infectious Disease"/>
            <person name="Wu L."/>
            <person name="Ma J."/>
        </authorList>
    </citation>
    <scope>NUCLEOTIDE SEQUENCE [LARGE SCALE GENOMIC DNA]</scope>
    <source>
        <strain evidence="3">JCM 17633</strain>
    </source>
</reference>
<dbReference type="Proteomes" id="UP001501682">
    <property type="component" value="Unassembled WGS sequence"/>
</dbReference>